<dbReference type="Pfam" id="PF07733">
    <property type="entry name" value="DNA_pol3_alpha"/>
    <property type="match status" value="1"/>
</dbReference>
<dbReference type="InterPro" id="IPR040982">
    <property type="entry name" value="DNA_pol3_finger"/>
</dbReference>
<feature type="domain" description="PHP" evidence="9">
    <location>
        <begin position="10"/>
        <end position="98"/>
    </location>
</feature>
<dbReference type="KEGG" id="cip:FZC35_00530"/>
<dbReference type="GO" id="GO:0003887">
    <property type="term" value="F:DNA-directed DNA polymerase activity"/>
    <property type="evidence" value="ECO:0007669"/>
    <property type="project" value="UniProtKB-KW"/>
</dbReference>
<dbReference type="GO" id="GO:0008408">
    <property type="term" value="F:3'-5' exonuclease activity"/>
    <property type="evidence" value="ECO:0007669"/>
    <property type="project" value="InterPro"/>
</dbReference>
<evidence type="ECO:0000259" key="10">
    <source>
        <dbReference type="Pfam" id="PF07733"/>
    </source>
</evidence>
<feature type="coiled-coil region" evidence="8">
    <location>
        <begin position="424"/>
        <end position="451"/>
    </location>
</feature>
<evidence type="ECO:0000313" key="13">
    <source>
        <dbReference type="EMBL" id="QEK37871.1"/>
    </source>
</evidence>
<evidence type="ECO:0000259" key="11">
    <source>
        <dbReference type="Pfam" id="PF14579"/>
    </source>
</evidence>
<dbReference type="Pfam" id="PF02811">
    <property type="entry name" value="PHP"/>
    <property type="match status" value="1"/>
</dbReference>
<dbReference type="GO" id="GO:0006260">
    <property type="term" value="P:DNA replication"/>
    <property type="evidence" value="ECO:0007669"/>
    <property type="project" value="UniProtKB-KW"/>
</dbReference>
<evidence type="ECO:0000256" key="1">
    <source>
        <dbReference type="ARBA" id="ARBA00012417"/>
    </source>
</evidence>
<evidence type="ECO:0000256" key="7">
    <source>
        <dbReference type="ARBA" id="ARBA00049244"/>
    </source>
</evidence>
<dbReference type="PANTHER" id="PTHR32294:SF0">
    <property type="entry name" value="DNA POLYMERASE III SUBUNIT ALPHA"/>
    <property type="match status" value="1"/>
</dbReference>
<dbReference type="Gene3D" id="1.10.10.1600">
    <property type="entry name" value="Bacterial DNA polymerase III alpha subunit, thumb domain"/>
    <property type="match status" value="1"/>
</dbReference>
<dbReference type="OrthoDB" id="9803237at2"/>
<evidence type="ECO:0000313" key="14">
    <source>
        <dbReference type="Proteomes" id="UP000325155"/>
    </source>
</evidence>
<keyword evidence="5" id="KW-0235">DNA replication</keyword>
<organism evidence="13 14">
    <name type="scientific">Candidatus Cytomitobacter indipagum</name>
    <dbReference type="NCBI Taxonomy" id="2601575"/>
    <lineage>
        <taxon>Bacteria</taxon>
        <taxon>Pseudomonadati</taxon>
        <taxon>Pseudomonadota</taxon>
        <taxon>Alphaproteobacteria</taxon>
        <taxon>Holosporales</taxon>
        <taxon>Holosporaceae</taxon>
        <taxon>Candidatus Cytomitobacter</taxon>
    </lineage>
</organism>
<dbReference type="InterPro" id="IPR004013">
    <property type="entry name" value="PHP_dom"/>
</dbReference>
<protein>
    <recommendedName>
        <fullName evidence="2">DNA polymerase III subunit alpha</fullName>
        <ecNumber evidence="1">2.7.7.7</ecNumber>
    </recommendedName>
</protein>
<dbReference type="InterPro" id="IPR011708">
    <property type="entry name" value="DNA_pol3_alpha_NTPase_dom"/>
</dbReference>
<proteinExistence type="predicted"/>
<dbReference type="Pfam" id="PF14579">
    <property type="entry name" value="HHH_6"/>
    <property type="match status" value="1"/>
</dbReference>
<keyword evidence="8" id="KW-0175">Coiled coil</keyword>
<gene>
    <name evidence="13" type="primary">dnaE</name>
    <name evidence="13" type="ORF">FZC35_00530</name>
</gene>
<dbReference type="InterPro" id="IPR029460">
    <property type="entry name" value="DNAPol_HHH"/>
</dbReference>
<dbReference type="InterPro" id="IPR004805">
    <property type="entry name" value="DnaE2/DnaE/PolC"/>
</dbReference>
<name>A0A5C0UDQ0_9PROT</name>
<sequence length="1046" mass="119285">MMSSYIPLGIRTSYSLLQSTIRMSELNQQTQFESIGIVDDHNLFGAMDYNETLINGEIKPITGCELNLEEKYKILVYCKNENGYRNLCKIISKSYGEKVTSVFWSDFKDAKDIMAIAIPGYTCETGQEKQCADNMDKYFANNWAVGIRNRNTEEQEACYMSSIHSTPIVAIPEIRCITKEQNQAYQALNCIKHGQYFDEDTSYEFQLPTSDEMTEMYKNWKAPLENTFEFAKKCSFLLKKRKPELPHFATENMTEKELLNKKAYDGLKEKVKSDNMGKYEQRLEFELEVINKMGFDGYFLIVADFINWSKQNDIPVGPGRGSGAGSLTAYCVGITEIDPMQFGLVFERFLNPGRISMPDFDVDFCPKGRGKVVDYIISKYGIDKVAHIITFGSLQSKGVLRDVGRILQVPYGLVDRYSKSIPVIQGANLSLEKYMEKNDDLTKEMEEDEKVKKMFELSLQIEGLPRHASIHAAGIVIGKEALYDILPLYRENNLTVTQFSLNHIEDAGLVKFDLLGLTALTIINDAANLAKKANPNFDINAIPLNDQKTLDIFRDGHTVGIFQFESKGMTETVVGLGPETFEDLIAVISLYRPGPMENIPTFIKRKHGLLPIQYLFPEMERILKPTYGILVYQEQVLEIARSLAGYSMQEADLLRRAIGKKKPEEMKKLKIDFTKRICEKMNSEEDKAIELFEQIESFAKYAFVKAHATPYALIGYQAGYLKAHYAIELLVSSMILEQNNTDKLAEFIYEGRRLKINILSPDINKSSESFSIENGNIRFGLNAIKNVGIHCINDIISKKPFATIEDFFNRANVNKKTLENLIKSGAFDSLEKNRALVWSKKDKNNSIPTLFTEQIEITDWNNDTKLSNEHEALGIYLTEHPLDKFAINKFHMKWISIRPSAEESISGVGKLEKIISKKSPRGDTYSICIVSDPFGIWRFISREKPDVLSKFVGSKIHINGEDKAKFIIANNVVHLDDFINSDGQIVFKIQDQEEIKNLHQILEPHMDKNGKMQIMLNFENENPIIVGKINLSENLLKKLDKFNWKI</sequence>
<keyword evidence="4 13" id="KW-0548">Nucleotidyltransferase</keyword>
<dbReference type="PANTHER" id="PTHR32294">
    <property type="entry name" value="DNA POLYMERASE III SUBUNIT ALPHA"/>
    <property type="match status" value="1"/>
</dbReference>
<keyword evidence="6" id="KW-0239">DNA-directed DNA polymerase</keyword>
<evidence type="ECO:0000256" key="8">
    <source>
        <dbReference type="SAM" id="Coils"/>
    </source>
</evidence>
<accession>A0A5C0UDQ0</accession>
<evidence type="ECO:0000256" key="2">
    <source>
        <dbReference type="ARBA" id="ARBA00019114"/>
    </source>
</evidence>
<keyword evidence="14" id="KW-1185">Reference proteome</keyword>
<dbReference type="Pfam" id="PF17657">
    <property type="entry name" value="DNA_pol3_finger"/>
    <property type="match status" value="1"/>
</dbReference>
<dbReference type="InterPro" id="IPR041931">
    <property type="entry name" value="DNA_pol3_alpha_thumb_dom"/>
</dbReference>
<dbReference type="Gene3D" id="3.20.20.140">
    <property type="entry name" value="Metal-dependent hydrolases"/>
    <property type="match status" value="1"/>
</dbReference>
<evidence type="ECO:0000259" key="9">
    <source>
        <dbReference type="Pfam" id="PF02811"/>
    </source>
</evidence>
<keyword evidence="3 13" id="KW-0808">Transferase</keyword>
<evidence type="ECO:0000256" key="6">
    <source>
        <dbReference type="ARBA" id="ARBA00022932"/>
    </source>
</evidence>
<evidence type="ECO:0000256" key="3">
    <source>
        <dbReference type="ARBA" id="ARBA00022679"/>
    </source>
</evidence>
<reference evidence="13 14" key="1">
    <citation type="submission" date="2019-08" db="EMBL/GenBank/DDBJ databases">
        <title>Highly reduced genomes of protist endosymbionts show evolutionary convergence.</title>
        <authorList>
            <person name="George E."/>
            <person name="Husnik F."/>
            <person name="Tashyreva D."/>
            <person name="Prokopchuk G."/>
            <person name="Horak A."/>
            <person name="Kwong W.K."/>
            <person name="Lukes J."/>
            <person name="Keeling P.J."/>
        </authorList>
    </citation>
    <scope>NUCLEOTIDE SEQUENCE [LARGE SCALE GENOMIC DNA]</scope>
    <source>
        <strain evidence="13">1605</strain>
    </source>
</reference>
<evidence type="ECO:0000256" key="4">
    <source>
        <dbReference type="ARBA" id="ARBA00022695"/>
    </source>
</evidence>
<comment type="catalytic activity">
    <reaction evidence="7">
        <text>DNA(n) + a 2'-deoxyribonucleoside 5'-triphosphate = DNA(n+1) + diphosphate</text>
        <dbReference type="Rhea" id="RHEA:22508"/>
        <dbReference type="Rhea" id="RHEA-COMP:17339"/>
        <dbReference type="Rhea" id="RHEA-COMP:17340"/>
        <dbReference type="ChEBI" id="CHEBI:33019"/>
        <dbReference type="ChEBI" id="CHEBI:61560"/>
        <dbReference type="ChEBI" id="CHEBI:173112"/>
        <dbReference type="EC" id="2.7.7.7"/>
    </reaction>
</comment>
<dbReference type="EMBL" id="CP043315">
    <property type="protein sequence ID" value="QEK37871.1"/>
    <property type="molecule type" value="Genomic_DNA"/>
</dbReference>
<feature type="domain" description="Bacterial DNA polymerase III alpha subunit NTPase" evidence="10">
    <location>
        <begin position="258"/>
        <end position="516"/>
    </location>
</feature>
<dbReference type="AlphaFoldDB" id="A0A5C0UDQ0"/>
<dbReference type="Proteomes" id="UP000325155">
    <property type="component" value="Chromosome"/>
</dbReference>
<dbReference type="EC" id="2.7.7.7" evidence="1"/>
<evidence type="ECO:0000256" key="5">
    <source>
        <dbReference type="ARBA" id="ARBA00022705"/>
    </source>
</evidence>
<evidence type="ECO:0000259" key="12">
    <source>
        <dbReference type="Pfam" id="PF17657"/>
    </source>
</evidence>
<dbReference type="Gene3D" id="1.10.150.870">
    <property type="match status" value="1"/>
</dbReference>
<feature type="domain" description="DNA polymerase helix-hairpin-helix motif" evidence="11">
    <location>
        <begin position="755"/>
        <end position="835"/>
    </location>
</feature>
<dbReference type="NCBIfam" id="TIGR00594">
    <property type="entry name" value="polc"/>
    <property type="match status" value="1"/>
</dbReference>
<feature type="domain" description="DNA polymerase III alpha subunit finger" evidence="12">
    <location>
        <begin position="520"/>
        <end position="678"/>
    </location>
</feature>